<evidence type="ECO:0000256" key="2">
    <source>
        <dbReference type="SAM" id="Phobius"/>
    </source>
</evidence>
<accession>A0A5D2SG72</accession>
<keyword evidence="2" id="KW-0472">Membrane</keyword>
<gene>
    <name evidence="3" type="ORF">E1A91_D12G166600v1</name>
</gene>
<feature type="region of interest" description="Disordered" evidence="1">
    <location>
        <begin position="36"/>
        <end position="55"/>
    </location>
</feature>
<evidence type="ECO:0000313" key="4">
    <source>
        <dbReference type="Proteomes" id="UP000323597"/>
    </source>
</evidence>
<name>A0A5D2SG72_GOSMU</name>
<organism evidence="3 4">
    <name type="scientific">Gossypium mustelinum</name>
    <name type="common">Cotton</name>
    <name type="synonym">Gossypium caicoense</name>
    <dbReference type="NCBI Taxonomy" id="34275"/>
    <lineage>
        <taxon>Eukaryota</taxon>
        <taxon>Viridiplantae</taxon>
        <taxon>Streptophyta</taxon>
        <taxon>Embryophyta</taxon>
        <taxon>Tracheophyta</taxon>
        <taxon>Spermatophyta</taxon>
        <taxon>Magnoliopsida</taxon>
        <taxon>eudicotyledons</taxon>
        <taxon>Gunneridae</taxon>
        <taxon>Pentapetalae</taxon>
        <taxon>rosids</taxon>
        <taxon>malvids</taxon>
        <taxon>Malvales</taxon>
        <taxon>Malvaceae</taxon>
        <taxon>Malvoideae</taxon>
        <taxon>Gossypium</taxon>
    </lineage>
</organism>
<evidence type="ECO:0000313" key="3">
    <source>
        <dbReference type="EMBL" id="TYI51305.1"/>
    </source>
</evidence>
<dbReference type="EMBL" id="CM017660">
    <property type="protein sequence ID" value="TYI51305.1"/>
    <property type="molecule type" value="Genomic_DNA"/>
</dbReference>
<sequence>MAKNVRFVPIIRKVYIDGQKAAAWCKKNRTSIFKKKQVGENEDPKRKKERRMTGGEPPYSAHHLFTFLFAFCFFSFAILNYG</sequence>
<dbReference type="AlphaFoldDB" id="A0A5D2SG72"/>
<keyword evidence="4" id="KW-1185">Reference proteome</keyword>
<protein>
    <submittedName>
        <fullName evidence="3">Uncharacterized protein</fullName>
    </submittedName>
</protein>
<keyword evidence="2" id="KW-0812">Transmembrane</keyword>
<feature type="compositionally biased region" description="Basic and acidic residues" evidence="1">
    <location>
        <begin position="37"/>
        <end position="46"/>
    </location>
</feature>
<dbReference type="Proteomes" id="UP000323597">
    <property type="component" value="Chromosome D12"/>
</dbReference>
<keyword evidence="2" id="KW-1133">Transmembrane helix</keyword>
<evidence type="ECO:0000256" key="1">
    <source>
        <dbReference type="SAM" id="MobiDB-lite"/>
    </source>
</evidence>
<reference evidence="3 4" key="1">
    <citation type="submission" date="2019-07" db="EMBL/GenBank/DDBJ databases">
        <title>WGS assembly of Gossypium mustelinum.</title>
        <authorList>
            <person name="Chen Z.J."/>
            <person name="Sreedasyam A."/>
            <person name="Ando A."/>
            <person name="Song Q."/>
            <person name="De L."/>
            <person name="Hulse-Kemp A."/>
            <person name="Ding M."/>
            <person name="Ye W."/>
            <person name="Kirkbride R."/>
            <person name="Jenkins J."/>
            <person name="Plott C."/>
            <person name="Lovell J."/>
            <person name="Lin Y.-M."/>
            <person name="Vaughn R."/>
            <person name="Liu B."/>
            <person name="Li W."/>
            <person name="Simpson S."/>
            <person name="Scheffler B."/>
            <person name="Saski C."/>
            <person name="Grover C."/>
            <person name="Hu G."/>
            <person name="Conover J."/>
            <person name="Carlson J."/>
            <person name="Shu S."/>
            <person name="Boston L."/>
            <person name="Williams M."/>
            <person name="Peterson D."/>
            <person name="Mcgee K."/>
            <person name="Jones D."/>
            <person name="Wendel J."/>
            <person name="Stelly D."/>
            <person name="Grimwood J."/>
            <person name="Schmutz J."/>
        </authorList>
    </citation>
    <scope>NUCLEOTIDE SEQUENCE [LARGE SCALE GENOMIC DNA]</scope>
    <source>
        <strain evidence="3">1408120.09</strain>
    </source>
</reference>
<feature type="transmembrane region" description="Helical" evidence="2">
    <location>
        <begin position="61"/>
        <end position="81"/>
    </location>
</feature>
<proteinExistence type="predicted"/>